<dbReference type="Proteomes" id="UP000007796">
    <property type="component" value="Unassembled WGS sequence"/>
</dbReference>
<name>F0XJZ3_GROCL</name>
<protein>
    <submittedName>
        <fullName evidence="2">Uncharacterized protein</fullName>
    </submittedName>
</protein>
<evidence type="ECO:0000256" key="1">
    <source>
        <dbReference type="SAM" id="SignalP"/>
    </source>
</evidence>
<dbReference type="GeneID" id="25978268"/>
<sequence>MTASSAGLVYVAAIMAVVGAAVGSAVEVSPSVNTAELLHGHLMARSAISLQPFRGDLAGVAADAITQSSDSSRQYEVNGDTFMDFATAASRACDNQHNSCADAANRQTAVNVTVSDCDTQNTECKAVAASATQTAFPVLTTSNTEFDFFCDQ</sequence>
<feature type="signal peptide" evidence="1">
    <location>
        <begin position="1"/>
        <end position="20"/>
    </location>
</feature>
<reference evidence="2 3" key="1">
    <citation type="journal article" date="2011" name="Proc. Natl. Acad. Sci. U.S.A.">
        <title>Genome and transcriptome analyses of the mountain pine beetle-fungal symbiont Grosmannia clavigera, a lodgepole pine pathogen.</title>
        <authorList>
            <person name="DiGuistini S."/>
            <person name="Wang Y."/>
            <person name="Liao N.Y."/>
            <person name="Taylor G."/>
            <person name="Tanguay P."/>
            <person name="Feau N."/>
            <person name="Henrissat B."/>
            <person name="Chan S.K."/>
            <person name="Hesse-Orce U."/>
            <person name="Alamouti S.M."/>
            <person name="Tsui C.K.M."/>
            <person name="Docking R.T."/>
            <person name="Levasseur A."/>
            <person name="Haridas S."/>
            <person name="Robertson G."/>
            <person name="Birol I."/>
            <person name="Holt R.A."/>
            <person name="Marra M.A."/>
            <person name="Hamelin R.C."/>
            <person name="Hirst M."/>
            <person name="Jones S.J.M."/>
            <person name="Bohlmann J."/>
            <person name="Breuil C."/>
        </authorList>
    </citation>
    <scope>NUCLEOTIDE SEQUENCE [LARGE SCALE GENOMIC DNA]</scope>
    <source>
        <strain evidence="3">kw1407 / UAMH 11150</strain>
    </source>
</reference>
<keyword evidence="3" id="KW-1185">Reference proteome</keyword>
<feature type="chain" id="PRO_5003262236" evidence="1">
    <location>
        <begin position="21"/>
        <end position="152"/>
    </location>
</feature>
<dbReference type="eggNOG" id="ENOG502SWNU">
    <property type="taxonomic scope" value="Eukaryota"/>
</dbReference>
<evidence type="ECO:0000313" key="2">
    <source>
        <dbReference type="EMBL" id="EFX01925.1"/>
    </source>
</evidence>
<proteinExistence type="predicted"/>
<dbReference type="InParanoid" id="F0XJZ3"/>
<accession>F0XJZ3</accession>
<organism evidence="3">
    <name type="scientific">Grosmannia clavigera (strain kw1407 / UAMH 11150)</name>
    <name type="common">Blue stain fungus</name>
    <name type="synonym">Graphiocladiella clavigera</name>
    <dbReference type="NCBI Taxonomy" id="655863"/>
    <lineage>
        <taxon>Eukaryota</taxon>
        <taxon>Fungi</taxon>
        <taxon>Dikarya</taxon>
        <taxon>Ascomycota</taxon>
        <taxon>Pezizomycotina</taxon>
        <taxon>Sordariomycetes</taxon>
        <taxon>Sordariomycetidae</taxon>
        <taxon>Ophiostomatales</taxon>
        <taxon>Ophiostomataceae</taxon>
        <taxon>Leptographium</taxon>
    </lineage>
</organism>
<evidence type="ECO:0000313" key="3">
    <source>
        <dbReference type="Proteomes" id="UP000007796"/>
    </source>
</evidence>
<dbReference type="AlphaFoldDB" id="F0XJZ3"/>
<dbReference type="RefSeq" id="XP_014171407.1">
    <property type="nucleotide sequence ID" value="XM_014315932.1"/>
</dbReference>
<gene>
    <name evidence="2" type="ORF">CMQ_4996</name>
</gene>
<dbReference type="OrthoDB" id="2507450at2759"/>
<dbReference type="HOGENOM" id="CLU_096894_3_0_1"/>
<keyword evidence="1" id="KW-0732">Signal</keyword>
<dbReference type="EMBL" id="GL629787">
    <property type="protein sequence ID" value="EFX01925.1"/>
    <property type="molecule type" value="Genomic_DNA"/>
</dbReference>
<dbReference type="STRING" id="655863.F0XJZ3"/>